<comment type="caution">
    <text evidence="15">The sequence shown here is derived from an EMBL/GenBank/DDBJ whole genome shotgun (WGS) entry which is preliminary data.</text>
</comment>
<proteinExistence type="inferred from homology"/>
<evidence type="ECO:0000256" key="10">
    <source>
        <dbReference type="PROSITE-ProRule" id="PRU01240"/>
    </source>
</evidence>
<keyword evidence="8 12" id="KW-1133">Transmembrane helix</keyword>
<keyword evidence="16" id="KW-1185">Reference proteome</keyword>
<evidence type="ECO:0000256" key="3">
    <source>
        <dbReference type="ARBA" id="ARBA00022475"/>
    </source>
</evidence>
<organism evidence="15 16">
    <name type="scientific">Gordonia soli NBRC 108243</name>
    <dbReference type="NCBI Taxonomy" id="1223545"/>
    <lineage>
        <taxon>Bacteria</taxon>
        <taxon>Bacillati</taxon>
        <taxon>Actinomycetota</taxon>
        <taxon>Actinomycetes</taxon>
        <taxon>Mycobacteriales</taxon>
        <taxon>Gordoniaceae</taxon>
        <taxon>Gordonia</taxon>
    </lineage>
</organism>
<reference evidence="15 16" key="1">
    <citation type="submission" date="2013-01" db="EMBL/GenBank/DDBJ databases">
        <title>Whole genome shotgun sequence of Gordonia soli NBRC 108243.</title>
        <authorList>
            <person name="Isaki-Nakamura S."/>
            <person name="Hosoyama A."/>
            <person name="Tsuchikane K."/>
            <person name="Ando Y."/>
            <person name="Baba S."/>
            <person name="Ohji S."/>
            <person name="Hamada M."/>
            <person name="Tamura T."/>
            <person name="Yamazoe A."/>
            <person name="Yamazaki S."/>
            <person name="Fujita N."/>
        </authorList>
    </citation>
    <scope>NUCLEOTIDE SEQUENCE [LARGE SCALE GENOMIC DNA]</scope>
    <source>
        <strain evidence="15 16">NBRC 108243</strain>
    </source>
</reference>
<dbReference type="Gene3D" id="3.40.50.200">
    <property type="entry name" value="Peptidase S8/S53 domain"/>
    <property type="match status" value="1"/>
</dbReference>
<accession>M0QQH5</accession>
<dbReference type="Pfam" id="PF00082">
    <property type="entry name" value="Peptidase_S8"/>
    <property type="match status" value="1"/>
</dbReference>
<feature type="active site" description="Charge relay system" evidence="10">
    <location>
        <position position="101"/>
    </location>
</feature>
<dbReference type="AlphaFoldDB" id="M0QQH5"/>
<evidence type="ECO:0000256" key="12">
    <source>
        <dbReference type="SAM" id="Phobius"/>
    </source>
</evidence>
<dbReference type="PROSITE" id="PS00138">
    <property type="entry name" value="SUBTILASE_SER"/>
    <property type="match status" value="1"/>
</dbReference>
<evidence type="ECO:0000313" key="15">
    <source>
        <dbReference type="EMBL" id="GAC70496.1"/>
    </source>
</evidence>
<dbReference type="InterPro" id="IPR036852">
    <property type="entry name" value="Peptidase_S8/S53_dom_sf"/>
</dbReference>
<dbReference type="RefSeq" id="WP_007624568.1">
    <property type="nucleotide sequence ID" value="NZ_BANX01000035.1"/>
</dbReference>
<evidence type="ECO:0000259" key="14">
    <source>
        <dbReference type="Pfam" id="PF00082"/>
    </source>
</evidence>
<dbReference type="PANTHER" id="PTHR43806">
    <property type="entry name" value="PEPTIDASE S8"/>
    <property type="match status" value="1"/>
</dbReference>
<dbReference type="InterPro" id="IPR015500">
    <property type="entry name" value="Peptidase_S8_subtilisin-rel"/>
</dbReference>
<evidence type="ECO:0000256" key="11">
    <source>
        <dbReference type="RuleBase" id="RU003355"/>
    </source>
</evidence>
<dbReference type="EMBL" id="BANX01000035">
    <property type="protein sequence ID" value="GAC70496.1"/>
    <property type="molecule type" value="Genomic_DNA"/>
</dbReference>
<dbReference type="PROSITE" id="PS00136">
    <property type="entry name" value="SUBTILASE_ASP"/>
    <property type="match status" value="1"/>
</dbReference>
<evidence type="ECO:0000313" key="16">
    <source>
        <dbReference type="Proteomes" id="UP000011666"/>
    </source>
</evidence>
<feature type="domain" description="Peptidase S8/S53" evidence="14">
    <location>
        <begin position="92"/>
        <end position="394"/>
    </location>
</feature>
<protein>
    <submittedName>
        <fullName evidence="15">Peptidase S8 family protein</fullName>
    </submittedName>
</protein>
<evidence type="ECO:0000256" key="2">
    <source>
        <dbReference type="ARBA" id="ARBA00011073"/>
    </source>
</evidence>
<gene>
    <name evidence="15" type="ORF">GS4_35_00720</name>
</gene>
<dbReference type="PROSITE" id="PS51892">
    <property type="entry name" value="SUBTILASE"/>
    <property type="match status" value="1"/>
</dbReference>
<keyword evidence="4 10" id="KW-0645">Protease</keyword>
<keyword evidence="7 10" id="KW-0720">Serine protease</keyword>
<dbReference type="InterPro" id="IPR023834">
    <property type="entry name" value="T7SS_pept_S8A_mycosin"/>
</dbReference>
<evidence type="ECO:0000256" key="4">
    <source>
        <dbReference type="ARBA" id="ARBA00022670"/>
    </source>
</evidence>
<evidence type="ECO:0000256" key="6">
    <source>
        <dbReference type="ARBA" id="ARBA00022801"/>
    </source>
</evidence>
<dbReference type="InterPro" id="IPR000209">
    <property type="entry name" value="Peptidase_S8/S53_dom"/>
</dbReference>
<evidence type="ECO:0000256" key="7">
    <source>
        <dbReference type="ARBA" id="ARBA00022825"/>
    </source>
</evidence>
<feature type="active site" description="Charge relay system" evidence="10">
    <location>
        <position position="347"/>
    </location>
</feature>
<dbReference type="GO" id="GO:0006508">
    <property type="term" value="P:proteolysis"/>
    <property type="evidence" value="ECO:0007669"/>
    <property type="project" value="UniProtKB-KW"/>
</dbReference>
<dbReference type="OrthoDB" id="9798386at2"/>
<comment type="subcellular location">
    <subcellularLocation>
        <location evidence="1">Cell membrane</location>
        <topology evidence="1">Single-pass membrane protein</topology>
    </subcellularLocation>
</comment>
<feature type="signal peptide" evidence="13">
    <location>
        <begin position="1"/>
        <end position="26"/>
    </location>
</feature>
<feature type="chain" id="PRO_5039702385" evidence="13">
    <location>
        <begin position="27"/>
        <end position="468"/>
    </location>
</feature>
<dbReference type="GO" id="GO:0005886">
    <property type="term" value="C:plasma membrane"/>
    <property type="evidence" value="ECO:0007669"/>
    <property type="project" value="UniProtKB-SubCell"/>
</dbReference>
<feature type="active site" description="Charge relay system" evidence="10">
    <location>
        <position position="132"/>
    </location>
</feature>
<keyword evidence="3" id="KW-1003">Cell membrane</keyword>
<comment type="similarity">
    <text evidence="2 10 11">Belongs to the peptidase S8 family.</text>
</comment>
<evidence type="ECO:0000256" key="13">
    <source>
        <dbReference type="SAM" id="SignalP"/>
    </source>
</evidence>
<dbReference type="InterPro" id="IPR023828">
    <property type="entry name" value="Peptidase_S8_Ser-AS"/>
</dbReference>
<dbReference type="InterPro" id="IPR022398">
    <property type="entry name" value="Peptidase_S8_His-AS"/>
</dbReference>
<keyword evidence="9 12" id="KW-0472">Membrane</keyword>
<dbReference type="NCBIfam" id="TIGR03921">
    <property type="entry name" value="T7SS_mycosin"/>
    <property type="match status" value="1"/>
</dbReference>
<keyword evidence="5 12" id="KW-0812">Transmembrane</keyword>
<evidence type="ECO:0000256" key="9">
    <source>
        <dbReference type="ARBA" id="ARBA00023136"/>
    </source>
</evidence>
<dbReference type="PANTHER" id="PTHR43806:SF11">
    <property type="entry name" value="CEREVISIN-RELATED"/>
    <property type="match status" value="1"/>
</dbReference>
<dbReference type="PROSITE" id="PS00137">
    <property type="entry name" value="SUBTILASE_HIS"/>
    <property type="match status" value="1"/>
</dbReference>
<dbReference type="InterPro" id="IPR050131">
    <property type="entry name" value="Peptidase_S8_subtilisin-like"/>
</dbReference>
<keyword evidence="6 10" id="KW-0378">Hydrolase</keyword>
<dbReference type="Proteomes" id="UP000011666">
    <property type="component" value="Unassembled WGS sequence"/>
</dbReference>
<sequence length="468" mass="47380">MRAAVRVARTLGVGLAVTALTSTLGAAPAVAVTPPTVDSRALVRSAPVAPTEKTEQRTLCAAPRVAGGRDLSIPSAAQRMMNLPEAWRFSRGAGQKVAVIDTGVTPHPRLGRVQAGGDYVSNGNGLSDCDAHGTLVAGIIAARPSSADAFAGVAPAADILSIRQSSGAYAAKDQRRRGEPDPTVGAGYGSVRTLASAVVRAVDLGSTVINISEVACSTSAGRLNDRALGAAVKYAFDRDVVVVVAAGNLSQGSSCGEQNPTPAAADTTGWNSVRTIASPAWFTPYVLTVGSVDAGTGAPSPFSLHGPWLGVAAPGTDIVSLDSRRGSSGLVDAQQGDQGPVPILGTSFATPYVSGTVALVRARYPKLSAAEVIERVTRSAHAPGTGRDGVIGHGVIDPVAALTGDLAAEQPDATKSKAIAAPTPQSPPDTTARTVAVVGVGVSILVIAAVLGIAMPHRRVKRLDPDDF</sequence>
<name>M0QQH5_9ACTN</name>
<evidence type="ECO:0000256" key="5">
    <source>
        <dbReference type="ARBA" id="ARBA00022692"/>
    </source>
</evidence>
<dbReference type="GO" id="GO:0004252">
    <property type="term" value="F:serine-type endopeptidase activity"/>
    <property type="evidence" value="ECO:0007669"/>
    <property type="project" value="UniProtKB-UniRule"/>
</dbReference>
<dbReference type="PRINTS" id="PR00723">
    <property type="entry name" value="SUBTILISIN"/>
</dbReference>
<feature type="transmembrane region" description="Helical" evidence="12">
    <location>
        <begin position="435"/>
        <end position="454"/>
    </location>
</feature>
<dbReference type="SUPFAM" id="SSF52743">
    <property type="entry name" value="Subtilisin-like"/>
    <property type="match status" value="1"/>
</dbReference>
<dbReference type="eggNOG" id="COG1404">
    <property type="taxonomic scope" value="Bacteria"/>
</dbReference>
<dbReference type="InterPro" id="IPR023827">
    <property type="entry name" value="Peptidase_S8_Asp-AS"/>
</dbReference>
<evidence type="ECO:0000256" key="1">
    <source>
        <dbReference type="ARBA" id="ARBA00004162"/>
    </source>
</evidence>
<dbReference type="STRING" id="1223545.GS4_35_00720"/>
<keyword evidence="13" id="KW-0732">Signal</keyword>
<evidence type="ECO:0000256" key="8">
    <source>
        <dbReference type="ARBA" id="ARBA00022989"/>
    </source>
</evidence>